<name>A0ABT4KTH6_9SPHI</name>
<dbReference type="Pfam" id="PF10047">
    <property type="entry name" value="DUF2281"/>
    <property type="match status" value="1"/>
</dbReference>
<gene>
    <name evidence="2" type="ORF">O0931_02940</name>
</gene>
<keyword evidence="3" id="KW-1185">Reference proteome</keyword>
<evidence type="ECO:0000313" key="2">
    <source>
        <dbReference type="EMBL" id="MCZ4222246.1"/>
    </source>
</evidence>
<dbReference type="InterPro" id="IPR018739">
    <property type="entry name" value="DUF2281"/>
</dbReference>
<proteinExistence type="predicted"/>
<evidence type="ECO:0000259" key="1">
    <source>
        <dbReference type="Pfam" id="PF10047"/>
    </source>
</evidence>
<reference evidence="2" key="1">
    <citation type="submission" date="2022-12" db="EMBL/GenBank/DDBJ databases">
        <title>Genome sequence of SJ11.</title>
        <authorList>
            <person name="Woo H."/>
        </authorList>
    </citation>
    <scope>NUCLEOTIDE SEQUENCE</scope>
    <source>
        <strain evidence="2">SJ11</strain>
    </source>
</reference>
<organism evidence="2 3">
    <name type="scientific">Pedobacter rhodius</name>
    <dbReference type="NCBI Taxonomy" id="3004098"/>
    <lineage>
        <taxon>Bacteria</taxon>
        <taxon>Pseudomonadati</taxon>
        <taxon>Bacteroidota</taxon>
        <taxon>Sphingobacteriia</taxon>
        <taxon>Sphingobacteriales</taxon>
        <taxon>Sphingobacteriaceae</taxon>
        <taxon>Pedobacter</taxon>
    </lineage>
</organism>
<protein>
    <submittedName>
        <fullName evidence="2">DUF2281 domain-containing protein</fullName>
    </submittedName>
</protein>
<sequence>MLATVKGYCEKGKIILEEKAPVQSKTDVIVTFLTDKNPQHSKRIPGAFKGKITLPNDFNEPLDDLKDYM</sequence>
<comment type="caution">
    <text evidence="2">The sequence shown here is derived from an EMBL/GenBank/DDBJ whole genome shotgun (WGS) entry which is preliminary data.</text>
</comment>
<evidence type="ECO:0000313" key="3">
    <source>
        <dbReference type="Proteomes" id="UP001144341"/>
    </source>
</evidence>
<dbReference type="EMBL" id="JAPWGL010000001">
    <property type="protein sequence ID" value="MCZ4222246.1"/>
    <property type="molecule type" value="Genomic_DNA"/>
</dbReference>
<dbReference type="RefSeq" id="WP_269414056.1">
    <property type="nucleotide sequence ID" value="NZ_JAPWGL010000001.1"/>
</dbReference>
<feature type="domain" description="DUF2281" evidence="1">
    <location>
        <begin position="34"/>
        <end position="68"/>
    </location>
</feature>
<dbReference type="Proteomes" id="UP001144341">
    <property type="component" value="Unassembled WGS sequence"/>
</dbReference>
<accession>A0ABT4KTH6</accession>